<proteinExistence type="predicted"/>
<evidence type="ECO:0008006" key="3">
    <source>
        <dbReference type="Google" id="ProtNLM"/>
    </source>
</evidence>
<organism evidence="1 2">
    <name type="scientific">Bordetella genomosp. 1</name>
    <dbReference type="NCBI Taxonomy" id="1395607"/>
    <lineage>
        <taxon>Bacteria</taxon>
        <taxon>Pseudomonadati</taxon>
        <taxon>Pseudomonadota</taxon>
        <taxon>Betaproteobacteria</taxon>
        <taxon>Burkholderiales</taxon>
        <taxon>Alcaligenaceae</taxon>
        <taxon>Bordetella</taxon>
    </lineage>
</organism>
<protein>
    <recommendedName>
        <fullName evidence="3">Lipoprotein</fullName>
    </recommendedName>
</protein>
<dbReference type="PROSITE" id="PS51257">
    <property type="entry name" value="PROKAR_LIPOPROTEIN"/>
    <property type="match status" value="1"/>
</dbReference>
<evidence type="ECO:0000313" key="1">
    <source>
        <dbReference type="EMBL" id="OZI39356.1"/>
    </source>
</evidence>
<dbReference type="AlphaFoldDB" id="A0A261SPP5"/>
<dbReference type="RefSeq" id="WP_094825725.1">
    <property type="nucleotide sequence ID" value="NZ_NEVL01000002.1"/>
</dbReference>
<comment type="caution">
    <text evidence="1">The sequence shown here is derived from an EMBL/GenBank/DDBJ whole genome shotgun (WGS) entry which is preliminary data.</text>
</comment>
<dbReference type="EMBL" id="NEVL01000002">
    <property type="protein sequence ID" value="OZI39356.1"/>
    <property type="molecule type" value="Genomic_DNA"/>
</dbReference>
<sequence length="164" mass="17309">MALLPRPFPLPAMRWRRLLTWLPLLLAGCVSYDYVPPTTDAGRQCVATCEVATQTCAAGARQANATNNSSNQIARSTALAACLGTARNDHDRKKCRERNGDWGGGGGFGGGGDGFSFHRSWNFGSGGGGDFGPMGGMGDGGGDCQPAYDRCFQTCGGQIIERRQ</sequence>
<name>A0A261SPP5_9BORD</name>
<gene>
    <name evidence="1" type="ORF">CEG14_07500</name>
</gene>
<dbReference type="Proteomes" id="UP000217005">
    <property type="component" value="Unassembled WGS sequence"/>
</dbReference>
<dbReference type="OrthoDB" id="8706533at2"/>
<accession>A0A261SPP5</accession>
<evidence type="ECO:0000313" key="2">
    <source>
        <dbReference type="Proteomes" id="UP000217005"/>
    </source>
</evidence>
<reference evidence="1 2" key="1">
    <citation type="submission" date="2017-05" db="EMBL/GenBank/DDBJ databases">
        <title>Complete and WGS of Bordetella genogroups.</title>
        <authorList>
            <person name="Spilker T."/>
            <person name="LiPuma J."/>
        </authorList>
    </citation>
    <scope>NUCLEOTIDE SEQUENCE [LARGE SCALE GENOMIC DNA]</scope>
    <source>
        <strain evidence="1 2">AU17610</strain>
    </source>
</reference>